<dbReference type="Pfam" id="PF25876">
    <property type="entry name" value="HH_MFP_RND"/>
    <property type="match status" value="1"/>
</dbReference>
<proteinExistence type="inferred from homology"/>
<dbReference type="InterPro" id="IPR030190">
    <property type="entry name" value="MacA_alpha-hairpin_sf"/>
</dbReference>
<name>A0A0U3N9Z4_9HYPH</name>
<comment type="similarity">
    <text evidence="2">Belongs to the membrane fusion protein (MFP) (TC 8.A.1) family.</text>
</comment>
<dbReference type="KEGG" id="pphr:APZ00_05170"/>
<feature type="coiled-coil region" evidence="5">
    <location>
        <begin position="151"/>
        <end position="185"/>
    </location>
</feature>
<dbReference type="SUPFAM" id="SSF111369">
    <property type="entry name" value="HlyD-like secretion proteins"/>
    <property type="match status" value="1"/>
</dbReference>
<evidence type="ECO:0000259" key="10">
    <source>
        <dbReference type="Pfam" id="PF25967"/>
    </source>
</evidence>
<dbReference type="GO" id="GO:1990195">
    <property type="term" value="C:macrolide transmembrane transporter complex"/>
    <property type="evidence" value="ECO:0007669"/>
    <property type="project" value="InterPro"/>
</dbReference>
<feature type="compositionally biased region" description="Low complexity" evidence="6">
    <location>
        <begin position="273"/>
        <end position="292"/>
    </location>
</feature>
<feature type="domain" description="Multidrug resistance protein MdtA-like barrel-sandwich hybrid" evidence="9">
    <location>
        <begin position="67"/>
        <end position="221"/>
    </location>
</feature>
<dbReference type="Gene3D" id="2.40.50.100">
    <property type="match status" value="1"/>
</dbReference>
<evidence type="ECO:0000313" key="11">
    <source>
        <dbReference type="EMBL" id="ALV26544.1"/>
    </source>
</evidence>
<dbReference type="Pfam" id="PF25967">
    <property type="entry name" value="RND-MFP_C"/>
    <property type="match status" value="1"/>
</dbReference>
<dbReference type="Gene3D" id="2.40.30.170">
    <property type="match status" value="1"/>
</dbReference>
<keyword evidence="7" id="KW-0732">Signal</keyword>
<evidence type="ECO:0000256" key="3">
    <source>
        <dbReference type="ARBA" id="ARBA00022448"/>
    </source>
</evidence>
<dbReference type="GO" id="GO:0030313">
    <property type="term" value="C:cell envelope"/>
    <property type="evidence" value="ECO:0007669"/>
    <property type="project" value="UniProtKB-SubCell"/>
</dbReference>
<feature type="signal peptide" evidence="7">
    <location>
        <begin position="1"/>
        <end position="29"/>
    </location>
</feature>
<dbReference type="InterPro" id="IPR058627">
    <property type="entry name" value="MdtA-like_C"/>
</dbReference>
<evidence type="ECO:0000256" key="4">
    <source>
        <dbReference type="ARBA" id="ARBA00023054"/>
    </source>
</evidence>
<dbReference type="NCBIfam" id="TIGR01730">
    <property type="entry name" value="RND_mfp"/>
    <property type="match status" value="1"/>
</dbReference>
<dbReference type="GO" id="GO:0015562">
    <property type="term" value="F:efflux transmembrane transporter activity"/>
    <property type="evidence" value="ECO:0007669"/>
    <property type="project" value="TreeGrafter"/>
</dbReference>
<keyword evidence="4 5" id="KW-0175">Coiled coil</keyword>
<dbReference type="InterPro" id="IPR006143">
    <property type="entry name" value="RND_pump_MFP"/>
</dbReference>
<dbReference type="GO" id="GO:1990961">
    <property type="term" value="P:xenobiotic detoxification by transmembrane export across the plasma membrane"/>
    <property type="evidence" value="ECO:0007669"/>
    <property type="project" value="InterPro"/>
</dbReference>
<dbReference type="PANTHER" id="PTHR30469">
    <property type="entry name" value="MULTIDRUG RESISTANCE PROTEIN MDTA"/>
    <property type="match status" value="1"/>
</dbReference>
<dbReference type="Gene3D" id="6.10.140.1990">
    <property type="match status" value="1"/>
</dbReference>
<dbReference type="AlphaFoldDB" id="A0A0U3N9Z4"/>
<dbReference type="GO" id="GO:0019898">
    <property type="term" value="C:extrinsic component of membrane"/>
    <property type="evidence" value="ECO:0007669"/>
    <property type="project" value="InterPro"/>
</dbReference>
<evidence type="ECO:0000256" key="6">
    <source>
        <dbReference type="SAM" id="MobiDB-lite"/>
    </source>
</evidence>
<evidence type="ECO:0000256" key="2">
    <source>
        <dbReference type="ARBA" id="ARBA00009477"/>
    </source>
</evidence>
<feature type="domain" description="Multidrug resistance protein MdtA-like alpha-helical hairpin" evidence="8">
    <location>
        <begin position="113"/>
        <end position="189"/>
    </location>
</feature>
<dbReference type="InterPro" id="IPR058624">
    <property type="entry name" value="MdtA-like_HH"/>
</dbReference>
<keyword evidence="12" id="KW-1185">Reference proteome</keyword>
<comment type="subcellular location">
    <subcellularLocation>
        <location evidence="1">Cell envelope</location>
    </subcellularLocation>
</comment>
<dbReference type="InterPro" id="IPR058625">
    <property type="entry name" value="MdtA-like_BSH"/>
</dbReference>
<feature type="chain" id="PRO_5006842397" evidence="7">
    <location>
        <begin position="30"/>
        <end position="407"/>
    </location>
</feature>
<dbReference type="GO" id="GO:1990281">
    <property type="term" value="C:efflux pump complex"/>
    <property type="evidence" value="ECO:0007669"/>
    <property type="project" value="TreeGrafter"/>
</dbReference>
<feature type="region of interest" description="Disordered" evidence="6">
    <location>
        <begin position="270"/>
        <end position="292"/>
    </location>
</feature>
<evidence type="ECO:0000256" key="5">
    <source>
        <dbReference type="SAM" id="Coils"/>
    </source>
</evidence>
<dbReference type="RefSeq" id="WP_058898257.1">
    <property type="nucleotide sequence ID" value="NZ_CP013068.1"/>
</dbReference>
<accession>A0A0U3N9Z4</accession>
<evidence type="ECO:0000259" key="9">
    <source>
        <dbReference type="Pfam" id="PF25917"/>
    </source>
</evidence>
<organism evidence="11 12">
    <name type="scientific">Pannonibacter phragmitetus</name>
    <dbReference type="NCBI Taxonomy" id="121719"/>
    <lineage>
        <taxon>Bacteria</taxon>
        <taxon>Pseudomonadati</taxon>
        <taxon>Pseudomonadota</taxon>
        <taxon>Alphaproteobacteria</taxon>
        <taxon>Hyphomicrobiales</taxon>
        <taxon>Stappiaceae</taxon>
        <taxon>Pannonibacter</taxon>
    </lineage>
</organism>
<dbReference type="Pfam" id="PF25917">
    <property type="entry name" value="BSH_RND"/>
    <property type="match status" value="1"/>
</dbReference>
<evidence type="ECO:0000256" key="1">
    <source>
        <dbReference type="ARBA" id="ARBA00004196"/>
    </source>
</evidence>
<feature type="domain" description="Multidrug resistance protein MdtA-like C-terminal permuted SH3" evidence="10">
    <location>
        <begin position="329"/>
        <end position="391"/>
    </location>
</feature>
<gene>
    <name evidence="11" type="ORF">APZ00_05170</name>
</gene>
<evidence type="ECO:0000259" key="8">
    <source>
        <dbReference type="Pfam" id="PF25876"/>
    </source>
</evidence>
<evidence type="ECO:0000313" key="12">
    <source>
        <dbReference type="Proteomes" id="UP000064921"/>
    </source>
</evidence>
<dbReference type="Gene3D" id="2.40.420.20">
    <property type="match status" value="1"/>
</dbReference>
<sequence length="407" mass="42429">MNATKPRKKARWLLTAAVLAAAAGGIYYARTSMQADTGPTVMTAPVRKGTIEETVLATGILKPAKLVAVGAQASGRITSLKVSLGQELKAGDLVAEIDATTQTNSLRTSEAALANVEAQRVEKEASLRLANISLERQQKLLAQNATSRADFDTADSEVKTIEAQIKALDAQIIEAQVAVETAKANLGYTRITAPMDGTVLAIVNQQGQTVNATQSAPTIIIMGQLDVMTVRAEISEADVVKVKPGAEVYFNVLGAPDTKYQAHLESIEPAPESITSDSSVSGSSTSSSSSSTSTEAIYYNGIFNVPNPDGLLRTYMTAEVTIVLGKAENVPVIPATALGARNADGSYSVQVMGGTGTIETRQVKTGLNDKITVEIISGLAEGERVVTGTLDASAVSTFTPGGPPMGM</sequence>
<reference evidence="11 12" key="1">
    <citation type="submission" date="2015-10" db="EMBL/GenBank/DDBJ databases">
        <title>The world's first case of liver abscess caused by Pannonibacter phragmitetus.</title>
        <authorList>
            <person name="Ming D."/>
            <person name="Wang M."/>
            <person name="Zhou Y."/>
            <person name="Jiang T."/>
            <person name="Hu S."/>
        </authorList>
    </citation>
    <scope>NUCLEOTIDE SEQUENCE [LARGE SCALE GENOMIC DNA]</scope>
    <source>
        <strain evidence="11 12">31801</strain>
    </source>
</reference>
<dbReference type="PANTHER" id="PTHR30469:SF33">
    <property type="entry name" value="SLR1207 PROTEIN"/>
    <property type="match status" value="1"/>
</dbReference>
<keyword evidence="3" id="KW-0813">Transport</keyword>
<protein>
    <submittedName>
        <fullName evidence="11">Hemolysin secretion protein D</fullName>
    </submittedName>
</protein>
<dbReference type="EMBL" id="CP013068">
    <property type="protein sequence ID" value="ALV26544.1"/>
    <property type="molecule type" value="Genomic_DNA"/>
</dbReference>
<evidence type="ECO:0000256" key="7">
    <source>
        <dbReference type="SAM" id="SignalP"/>
    </source>
</evidence>
<dbReference type="Proteomes" id="UP000064921">
    <property type="component" value="Chromosome"/>
</dbReference>
<dbReference type="STRING" id="121719.APZ00_05170"/>